<dbReference type="PROSITE" id="PS51257">
    <property type="entry name" value="PROKAR_LIPOPROTEIN"/>
    <property type="match status" value="1"/>
</dbReference>
<dbReference type="EMBL" id="CP055538">
    <property type="protein sequence ID" value="QLO15508.1"/>
    <property type="molecule type" value="Genomic_DNA"/>
</dbReference>
<gene>
    <name evidence="2" type="ORF">HV183_19845</name>
</gene>
<reference evidence="3" key="1">
    <citation type="submission" date="2020-06" db="EMBL/GenBank/DDBJ databases">
        <title>REHAB project genomes.</title>
        <authorList>
            <person name="Shaw L.P."/>
        </authorList>
    </citation>
    <scope>NUCLEOTIDE SEQUENCE [LARGE SCALE GENOMIC DNA]</scope>
    <source>
        <strain evidence="3">RHBSTW-00398</strain>
    </source>
</reference>
<feature type="chain" id="PRO_5042161418" description="Lipoprotein" evidence="1">
    <location>
        <begin position="27"/>
        <end position="244"/>
    </location>
</feature>
<evidence type="ECO:0008006" key="4">
    <source>
        <dbReference type="Google" id="ProtNLM"/>
    </source>
</evidence>
<name>A0AAE7L0D9_CITFR</name>
<evidence type="ECO:0000313" key="3">
    <source>
        <dbReference type="Proteomes" id="UP000510650"/>
    </source>
</evidence>
<dbReference type="Proteomes" id="UP000510650">
    <property type="component" value="Chromosome"/>
</dbReference>
<proteinExistence type="predicted"/>
<protein>
    <recommendedName>
        <fullName evidence="4">Lipoprotein</fullName>
    </recommendedName>
</protein>
<accession>A0AAE7L0D9</accession>
<feature type="signal peptide" evidence="1">
    <location>
        <begin position="1"/>
        <end position="26"/>
    </location>
</feature>
<evidence type="ECO:0000313" key="2">
    <source>
        <dbReference type="EMBL" id="QLO15508.1"/>
    </source>
</evidence>
<keyword evidence="1" id="KW-0732">Signal</keyword>
<dbReference type="RefSeq" id="WP_181218109.1">
    <property type="nucleotide sequence ID" value="NZ_CP055538.1"/>
</dbReference>
<dbReference type="AlphaFoldDB" id="A0AAE7L0D9"/>
<sequence>MKGFKIKSILVSMFLLLGGCSTTPMHSNQSLSSEVGTGWGGDVKSTVTGVSAERAEHEPSEIILINYSAKYQPGYDRVYNIRISNLEYAVRDANFNSIPITRRYDSYTGQWQYIIPATVGMNYQLYVRNFSRDTNYEIVATVDGLDVLSGKPGSLNNSGYIVNAGDSLAIKGFRKDKHTEAAFQFSDASDSYAANSAQGDVRNTGVIGFAAFALQSKSTSALPPCSAQAFPANNNGYAPPPCRK</sequence>
<organism evidence="2 3">
    <name type="scientific">Citrobacter freundii</name>
    <dbReference type="NCBI Taxonomy" id="546"/>
    <lineage>
        <taxon>Bacteria</taxon>
        <taxon>Pseudomonadati</taxon>
        <taxon>Pseudomonadota</taxon>
        <taxon>Gammaproteobacteria</taxon>
        <taxon>Enterobacterales</taxon>
        <taxon>Enterobacteriaceae</taxon>
        <taxon>Citrobacter</taxon>
        <taxon>Citrobacter freundii complex</taxon>
    </lineage>
</organism>
<evidence type="ECO:0000256" key="1">
    <source>
        <dbReference type="SAM" id="SignalP"/>
    </source>
</evidence>